<feature type="transmembrane region" description="Helical" evidence="9">
    <location>
        <begin position="338"/>
        <end position="358"/>
    </location>
</feature>
<keyword evidence="6 9" id="KW-1133">Transmembrane helix</keyword>
<feature type="domain" description="SLC41A/MgtE integral membrane" evidence="10">
    <location>
        <begin position="57"/>
        <end position="183"/>
    </location>
</feature>
<evidence type="ECO:0000313" key="12">
    <source>
        <dbReference type="Proteomes" id="UP000030624"/>
    </source>
</evidence>
<accession>A0A0A7GCF2</accession>
<dbReference type="SUPFAM" id="SSF161093">
    <property type="entry name" value="MgtE membrane domain-like"/>
    <property type="match status" value="2"/>
</dbReference>
<keyword evidence="3" id="KW-0813">Transport</keyword>
<dbReference type="Pfam" id="PF01769">
    <property type="entry name" value="MgtE"/>
    <property type="match status" value="2"/>
</dbReference>
<feature type="transmembrane region" description="Helical" evidence="9">
    <location>
        <begin position="21"/>
        <end position="43"/>
    </location>
</feature>
<dbReference type="Proteomes" id="UP000030624">
    <property type="component" value="Chromosome"/>
</dbReference>
<dbReference type="GO" id="GO:0008324">
    <property type="term" value="F:monoatomic cation transmembrane transporter activity"/>
    <property type="evidence" value="ECO:0007669"/>
    <property type="project" value="InterPro"/>
</dbReference>
<evidence type="ECO:0000256" key="4">
    <source>
        <dbReference type="ARBA" id="ARBA00022692"/>
    </source>
</evidence>
<keyword evidence="4 9" id="KW-0812">Transmembrane</keyword>
<comment type="subcellular location">
    <subcellularLocation>
        <location evidence="1">Membrane</location>
        <topology evidence="1">Multi-pass membrane protein</topology>
    </subcellularLocation>
</comment>
<evidence type="ECO:0000256" key="9">
    <source>
        <dbReference type="SAM" id="Phobius"/>
    </source>
</evidence>
<evidence type="ECO:0000256" key="2">
    <source>
        <dbReference type="ARBA" id="ARBA00009749"/>
    </source>
</evidence>
<protein>
    <submittedName>
        <fullName evidence="11">Mg/Co/Ni transporter MgtE</fullName>
    </submittedName>
</protein>
<feature type="domain" description="SLC41A/MgtE integral membrane" evidence="10">
    <location>
        <begin position="262"/>
        <end position="387"/>
    </location>
</feature>
<keyword evidence="7" id="KW-0406">Ion transport</keyword>
<dbReference type="InterPro" id="IPR036739">
    <property type="entry name" value="SLC41_membr_dom_sf"/>
</dbReference>
<comment type="similarity">
    <text evidence="2">Belongs to the SLC41A transporter family.</text>
</comment>
<reference evidence="11 12" key="1">
    <citation type="journal article" date="2015" name="Appl. Environ. Microbiol.">
        <title>The Geoglobus acetivorans genome: Fe(III) reduction, acetate utilization, autotrophic growth, and degradation of aromatic compounds in a hyperthermophilic archaeon.</title>
        <authorList>
            <person name="Mardanov A.V."/>
            <person name="Slododkina G.B."/>
            <person name="Slobodkin A.I."/>
            <person name="Beletsky A.V."/>
            <person name="Gavrilov S.N."/>
            <person name="Kublanov I.V."/>
            <person name="Bonch-Osmolovskaya E.A."/>
            <person name="Skryabin K.G."/>
            <person name="Ravin N.V."/>
        </authorList>
    </citation>
    <scope>NUCLEOTIDE SEQUENCE [LARGE SCALE GENOMIC DNA]</scope>
    <source>
        <strain evidence="11 12">SBH6</strain>
    </source>
</reference>
<dbReference type="KEGG" id="gac:GACE_0467"/>
<dbReference type="STRING" id="565033.GACE_0467"/>
<feature type="transmembrane region" description="Helical" evidence="9">
    <location>
        <begin position="194"/>
        <end position="213"/>
    </location>
</feature>
<feature type="transmembrane region" description="Helical" evidence="9">
    <location>
        <begin position="127"/>
        <end position="156"/>
    </location>
</feature>
<dbReference type="PANTHER" id="PTHR16228:SF7">
    <property type="entry name" value="SLC41A_MGTE INTEGRAL MEMBRANE DOMAIN-CONTAINING PROTEIN"/>
    <property type="match status" value="1"/>
</dbReference>
<organism evidence="11 12">
    <name type="scientific">Geoglobus acetivorans</name>
    <dbReference type="NCBI Taxonomy" id="565033"/>
    <lineage>
        <taxon>Archaea</taxon>
        <taxon>Methanobacteriati</taxon>
        <taxon>Methanobacteriota</taxon>
        <taxon>Archaeoglobi</taxon>
        <taxon>Archaeoglobales</taxon>
        <taxon>Archaeoglobaceae</taxon>
        <taxon>Geoglobus</taxon>
    </lineage>
</organism>
<feature type="transmembrane region" description="Helical" evidence="9">
    <location>
        <begin position="49"/>
        <end position="69"/>
    </location>
</feature>
<evidence type="ECO:0000259" key="10">
    <source>
        <dbReference type="Pfam" id="PF01769"/>
    </source>
</evidence>
<evidence type="ECO:0000256" key="6">
    <source>
        <dbReference type="ARBA" id="ARBA00022989"/>
    </source>
</evidence>
<dbReference type="InterPro" id="IPR045349">
    <property type="entry name" value="SLC41A1-3"/>
</dbReference>
<gene>
    <name evidence="11" type="ORF">GACE_0467</name>
</gene>
<dbReference type="HOGENOM" id="CLU_054505_0_0_2"/>
<keyword evidence="5" id="KW-0460">Magnesium</keyword>
<dbReference type="PANTHER" id="PTHR16228">
    <property type="entry name" value="DIVALENT CATION TRANSPORTER SOLUTE CARRIER FAMILY 41"/>
    <property type="match status" value="1"/>
</dbReference>
<evidence type="ECO:0000256" key="3">
    <source>
        <dbReference type="ARBA" id="ARBA00022448"/>
    </source>
</evidence>
<evidence type="ECO:0000313" key="11">
    <source>
        <dbReference type="EMBL" id="AIY89523.1"/>
    </source>
</evidence>
<feature type="transmembrane region" description="Helical" evidence="9">
    <location>
        <begin position="225"/>
        <end position="244"/>
    </location>
</feature>
<dbReference type="GO" id="GO:0016020">
    <property type="term" value="C:membrane"/>
    <property type="evidence" value="ECO:0007669"/>
    <property type="project" value="UniProtKB-SubCell"/>
</dbReference>
<dbReference type="EMBL" id="CP009552">
    <property type="protein sequence ID" value="AIY89523.1"/>
    <property type="molecule type" value="Genomic_DNA"/>
</dbReference>
<feature type="transmembrane region" description="Helical" evidence="9">
    <location>
        <begin position="168"/>
        <end position="188"/>
    </location>
</feature>
<dbReference type="AlphaFoldDB" id="A0A0A7GCF2"/>
<dbReference type="eggNOG" id="arCOG00624">
    <property type="taxonomic scope" value="Archaea"/>
</dbReference>
<feature type="transmembrane region" description="Helical" evidence="9">
    <location>
        <begin position="250"/>
        <end position="279"/>
    </location>
</feature>
<feature type="transmembrane region" description="Helical" evidence="9">
    <location>
        <begin position="300"/>
        <end position="326"/>
    </location>
</feature>
<evidence type="ECO:0000256" key="7">
    <source>
        <dbReference type="ARBA" id="ARBA00023065"/>
    </source>
</evidence>
<evidence type="ECO:0000256" key="1">
    <source>
        <dbReference type="ARBA" id="ARBA00004141"/>
    </source>
</evidence>
<keyword evidence="8 9" id="KW-0472">Membrane</keyword>
<feature type="transmembrane region" description="Helical" evidence="9">
    <location>
        <begin position="97"/>
        <end position="115"/>
    </location>
</feature>
<dbReference type="InterPro" id="IPR006667">
    <property type="entry name" value="SLC41_membr_dom"/>
</dbReference>
<name>A0A0A7GCF2_GEOAI</name>
<feature type="transmembrane region" description="Helical" evidence="9">
    <location>
        <begin position="370"/>
        <end position="393"/>
    </location>
</feature>
<evidence type="ECO:0000256" key="8">
    <source>
        <dbReference type="ARBA" id="ARBA00023136"/>
    </source>
</evidence>
<dbReference type="Gene3D" id="1.10.357.20">
    <property type="entry name" value="SLC41 divalent cation transporters, integral membrane domain"/>
    <property type="match status" value="2"/>
</dbReference>
<proteinExistence type="inferred from homology"/>
<evidence type="ECO:0000256" key="5">
    <source>
        <dbReference type="ARBA" id="ARBA00022842"/>
    </source>
</evidence>
<sequence length="396" mass="43349">MDYRGFQELYSARIRQLMAGTLPALLFCIFIEFIAGGVLGAYFEKLMESYRIVLVIIPGLMGLRGNIFGSMASRLTTMLHIGIMEPKISDKEVQKNILLSLWLSLIPVFILWAVGVLKVGDVWSGMYILFIIVVSTIFSTLIMGYSTAISTVIPYLRGLDPDRVAAPIITSVGDLITLPFLILFILIFEHYFSVFVLLSVISVVVFAVLAYKIKLGSDDVRTFKEVLAILGITSLIASVSGGFFEHYSDLIHASVLFSILYPAVAGTTGNFGAIVGAATSTRIHVGDIEGVIDRETLADIVIYLFTGFLISLVMNFAGIIIAKYFLGKNAGIVPEFIILYPLLLLTAMVVAYYIARFFGKLGFDPDNATVPMITTISDLMSVIFVIFISGVIVGSF</sequence>